<evidence type="ECO:0000256" key="1">
    <source>
        <dbReference type="SAM" id="Phobius"/>
    </source>
</evidence>
<keyword evidence="3" id="KW-1185">Reference proteome</keyword>
<reference evidence="2" key="1">
    <citation type="submission" date="2018-11" db="EMBL/GenBank/DDBJ databases">
        <authorList>
            <person name="Grassa J C."/>
        </authorList>
    </citation>
    <scope>NUCLEOTIDE SEQUENCE [LARGE SCALE GENOMIC DNA]</scope>
</reference>
<keyword evidence="1" id="KW-0472">Membrane</keyword>
<sequence length="341" mass="37275">MCGSMLRAWAVMEGLIKTMSPGDHAKRSRFALRKLISNDFISGAKPFLIFSLLVGEEGSTSTSSNSSTHLKLPARSLKRRSMSASLLWAGLYCPLLGFSLEFLEGIFSFLALDRAKVVVVMVAHSVLATRGSGRVAGPTCAPGESWGCRMPYLFCKAFDHGGLGHEALNVIFQRSSQPVYIFHNDILNLGKGQGFKYVKNGDPLDRSSPRSKGSGQPYSRRVYGRGWLTLCCVAGLGQPLLRRDVGILIVAGTWTSRSAVRRSSGRLDNTDGATRILLMLTMSSLLSTYNVMHQSHARPSSGRPCTCRMQAGWSYAIQKLAGLSLIVSFECWDLLARMLGR</sequence>
<dbReference type="EnsemblPlants" id="evm.model.07.1541">
    <property type="protein sequence ID" value="cds.evm.model.07.1541"/>
    <property type="gene ID" value="evm.TU.07.1541"/>
</dbReference>
<accession>A0A803Q325</accession>
<name>A0A803Q325_CANSA</name>
<evidence type="ECO:0000313" key="3">
    <source>
        <dbReference type="Proteomes" id="UP000596661"/>
    </source>
</evidence>
<organism evidence="2 3">
    <name type="scientific">Cannabis sativa</name>
    <name type="common">Hemp</name>
    <name type="synonym">Marijuana</name>
    <dbReference type="NCBI Taxonomy" id="3483"/>
    <lineage>
        <taxon>Eukaryota</taxon>
        <taxon>Viridiplantae</taxon>
        <taxon>Streptophyta</taxon>
        <taxon>Embryophyta</taxon>
        <taxon>Tracheophyta</taxon>
        <taxon>Spermatophyta</taxon>
        <taxon>Magnoliopsida</taxon>
        <taxon>eudicotyledons</taxon>
        <taxon>Gunneridae</taxon>
        <taxon>Pentapetalae</taxon>
        <taxon>rosids</taxon>
        <taxon>fabids</taxon>
        <taxon>Rosales</taxon>
        <taxon>Cannabaceae</taxon>
        <taxon>Cannabis</taxon>
    </lineage>
</organism>
<dbReference type="AlphaFoldDB" id="A0A803Q325"/>
<protein>
    <submittedName>
        <fullName evidence="2">Uncharacterized protein</fullName>
    </submittedName>
</protein>
<dbReference type="EMBL" id="UZAU01000669">
    <property type="status" value="NOT_ANNOTATED_CDS"/>
    <property type="molecule type" value="Genomic_DNA"/>
</dbReference>
<keyword evidence="1" id="KW-1133">Transmembrane helix</keyword>
<proteinExistence type="predicted"/>
<dbReference type="Gramene" id="evm.model.07.1541">
    <property type="protein sequence ID" value="cds.evm.model.07.1541"/>
    <property type="gene ID" value="evm.TU.07.1541"/>
</dbReference>
<evidence type="ECO:0000313" key="2">
    <source>
        <dbReference type="EnsemblPlants" id="cds.evm.model.07.1541"/>
    </source>
</evidence>
<reference evidence="2" key="2">
    <citation type="submission" date="2021-03" db="UniProtKB">
        <authorList>
            <consortium name="EnsemblPlants"/>
        </authorList>
    </citation>
    <scope>IDENTIFICATION</scope>
</reference>
<dbReference type="Proteomes" id="UP000596661">
    <property type="component" value="Chromosome 7"/>
</dbReference>
<keyword evidence="1" id="KW-0812">Transmembrane</keyword>
<feature type="transmembrane region" description="Helical" evidence="1">
    <location>
        <begin position="81"/>
        <end position="100"/>
    </location>
</feature>